<dbReference type="RefSeq" id="XP_008076860.1">
    <property type="nucleotide sequence ID" value="XM_008078669.1"/>
</dbReference>
<dbReference type="EMBL" id="KE145353">
    <property type="protein sequence ID" value="EPE36042.1"/>
    <property type="molecule type" value="Genomic_DNA"/>
</dbReference>
<dbReference type="HOGENOM" id="CLU_002718_0_0_1"/>
<feature type="compositionally biased region" description="Basic and acidic residues" evidence="1">
    <location>
        <begin position="680"/>
        <end position="700"/>
    </location>
</feature>
<dbReference type="InterPro" id="IPR036047">
    <property type="entry name" value="F-box-like_dom_sf"/>
</dbReference>
<feature type="region of interest" description="Disordered" evidence="1">
    <location>
        <begin position="1014"/>
        <end position="1230"/>
    </location>
</feature>
<keyword evidence="4" id="KW-1185">Reference proteome</keyword>
<name>S3DC84_GLAL2</name>
<dbReference type="OMA" id="ENLSAMW"/>
<dbReference type="InterPro" id="IPR015943">
    <property type="entry name" value="WD40/YVTN_repeat-like_dom_sf"/>
</dbReference>
<dbReference type="SUPFAM" id="SSF82171">
    <property type="entry name" value="DPP6 N-terminal domain-like"/>
    <property type="match status" value="1"/>
</dbReference>
<feature type="compositionally biased region" description="Polar residues" evidence="1">
    <location>
        <begin position="1105"/>
        <end position="1125"/>
    </location>
</feature>
<dbReference type="OrthoDB" id="3925024at2759"/>
<protein>
    <submittedName>
        <fullName evidence="3">3-carboxy-cis,cis-mucoante lactonizing enzyme</fullName>
    </submittedName>
</protein>
<feature type="domain" description="F-box" evidence="2">
    <location>
        <begin position="17"/>
        <end position="63"/>
    </location>
</feature>
<evidence type="ECO:0000259" key="2">
    <source>
        <dbReference type="PROSITE" id="PS50181"/>
    </source>
</evidence>
<gene>
    <name evidence="3" type="ORF">GLAREA_05380</name>
</gene>
<proteinExistence type="predicted"/>
<dbReference type="AlphaFoldDB" id="S3DC84"/>
<dbReference type="Proteomes" id="UP000016922">
    <property type="component" value="Unassembled WGS sequence"/>
</dbReference>
<dbReference type="KEGG" id="glz:GLAREA_05380"/>
<dbReference type="STRING" id="1116229.S3DC84"/>
<reference evidence="3 4" key="1">
    <citation type="journal article" date="2013" name="BMC Genomics">
        <title>Genomics-driven discovery of the pneumocandin biosynthetic gene cluster in the fungus Glarea lozoyensis.</title>
        <authorList>
            <person name="Chen L."/>
            <person name="Yue Q."/>
            <person name="Zhang X."/>
            <person name="Xiang M."/>
            <person name="Wang C."/>
            <person name="Li S."/>
            <person name="Che Y."/>
            <person name="Ortiz-Lopez F.J."/>
            <person name="Bills G.F."/>
            <person name="Liu X."/>
            <person name="An Z."/>
        </authorList>
    </citation>
    <scope>NUCLEOTIDE SEQUENCE [LARGE SCALE GENOMIC DNA]</scope>
    <source>
        <strain evidence="4">ATCC 20868 / MF5171</strain>
    </source>
</reference>
<dbReference type="eggNOG" id="ENOG502QTS5">
    <property type="taxonomic scope" value="Eukaryota"/>
</dbReference>
<evidence type="ECO:0000256" key="1">
    <source>
        <dbReference type="SAM" id="MobiDB-lite"/>
    </source>
</evidence>
<feature type="compositionally biased region" description="Polar residues" evidence="1">
    <location>
        <begin position="1028"/>
        <end position="1057"/>
    </location>
</feature>
<evidence type="ECO:0000313" key="4">
    <source>
        <dbReference type="Proteomes" id="UP000016922"/>
    </source>
</evidence>
<feature type="compositionally biased region" description="Low complexity" evidence="1">
    <location>
        <begin position="656"/>
        <end position="671"/>
    </location>
</feature>
<feature type="region of interest" description="Disordered" evidence="1">
    <location>
        <begin position="579"/>
        <end position="823"/>
    </location>
</feature>
<organism evidence="3 4">
    <name type="scientific">Glarea lozoyensis (strain ATCC 20868 / MF5171)</name>
    <dbReference type="NCBI Taxonomy" id="1116229"/>
    <lineage>
        <taxon>Eukaryota</taxon>
        <taxon>Fungi</taxon>
        <taxon>Dikarya</taxon>
        <taxon>Ascomycota</taxon>
        <taxon>Pezizomycotina</taxon>
        <taxon>Leotiomycetes</taxon>
        <taxon>Helotiales</taxon>
        <taxon>Helotiaceae</taxon>
        <taxon>Glarea</taxon>
    </lineage>
</organism>
<feature type="compositionally biased region" description="Polar residues" evidence="1">
    <location>
        <begin position="774"/>
        <end position="788"/>
    </location>
</feature>
<dbReference type="PROSITE" id="PS50181">
    <property type="entry name" value="FBOX"/>
    <property type="match status" value="1"/>
</dbReference>
<dbReference type="SUPFAM" id="SSF81383">
    <property type="entry name" value="F-box domain"/>
    <property type="match status" value="1"/>
</dbReference>
<accession>S3DC84</accession>
<dbReference type="InterPro" id="IPR055589">
    <property type="entry name" value="DUF7165"/>
</dbReference>
<evidence type="ECO:0000313" key="3">
    <source>
        <dbReference type="EMBL" id="EPE36042.1"/>
    </source>
</evidence>
<dbReference type="InterPro" id="IPR001810">
    <property type="entry name" value="F-box_dom"/>
</dbReference>
<sequence>MDCELRKSSSRSVATSNLAFHLLPDEIIEQIILSTSPNAFASVLNLNRKWRAVAQQAHLYVHHLSRCASYSAAHPSASLSQNDDDLPRLRGLFAQEIKRNLFEAYLRPKETIISLVSTSISSSSAPGGEAFHFSISPKGHFVLAYSSSRIHVIDVGGPDVEVKRELKILRRPASATITDDGSLLAVLATDLQVDMYDLTGEHPKHTHAVALDHSPRTIALSPTGAVLAAAYDSGVEVSSLDSTNSNTERRAVKCYAVDTLCFSPDGTQLLGTTMQSRNPSTVILTAPYYNTGGAMPEETVSISALWTTSILFPNGSRDCSHAVLLPSPSDEEPTWAFTYDRVFETFRAVRIDDLRNGTTYFTGPLPDATSVAKLLPSTLPTSTQRGDLVASGFQGSIWLYGVPEDLDAVPVVSHAVSGNTDSGISTPSTQLGRRNSAPSLRSVHRQRETFSRTPQWQLLCDRFRNTFVEGRKVGTLEQVSTMSWVRDNDNAVYGERLVAVAPGIGLKSPSSECWEEDGMSPVDGGRISILDFNYAVRDGKKSFITIEVGNKEPEILEEEHRDLDTEVAIVRRRTVAQRRGNRSHVSRSVVVAPHIPHSEIPPLPATEDDLGDPYGAPPPIPRRLSDQETTSQHMEDPSMEEVQEALDAPYSHTSPRSGTTLRRAATAAAVNRRLHPRAVAQDHIEYRRADGREEHPHESDADNWVPPPPPYSKDPLPPLPEHIQRSLLAEAAQSRHSMTPLFDESPGLDLSPLARSRTLAPTNTGRTRRESFPFQRSVSDHTTMNSDRVSIDEDRARPSSSPGSPEFDDLYDVSPQGTPPLAPRTLATYQIPRRAVGNPTTNDQIPSPHMRATLLEPVSPLPLPSPLSDLNESQSHEVVTADRDAELLKAEAPTLNLDKEVPPRPTEEHHLTRMPSTIPVAGVQQQAIESGRSVAPEPVPFPAEDPVTPEVFPLMSKRVRTAPTMRSPSAVDEGLVVDFKRSETVPAPSVRSANASNASGMVHPSADQLARLNSRQGRPQGIADPSRRMSSGANSQHRRSGSGNRPASSIGYSQPHNPHQKHHAPPVITNDLPERSTPPRAAMGAYGSPSRNGVHGRPNHLGQLSPESSNSPQRSFGNGSSTRGSPSGLRPPMPRLETIHSITSNGDSSVFVPPKSTGISRNPSRAERSAAKNIQDAKKKGWRQSIYGPKRGKKLKKDKYGDTASSAGWTDVSYGSPKEEQKKSGKCMVM</sequence>
<feature type="region of interest" description="Disordered" evidence="1">
    <location>
        <begin position="418"/>
        <end position="443"/>
    </location>
</feature>
<feature type="compositionally biased region" description="Polar residues" evidence="1">
    <location>
        <begin position="418"/>
        <end position="439"/>
    </location>
</feature>
<feature type="compositionally biased region" description="Basic and acidic residues" evidence="1">
    <location>
        <begin position="1164"/>
        <end position="1179"/>
    </location>
</feature>
<dbReference type="Pfam" id="PF23749">
    <property type="entry name" value="DUF7165"/>
    <property type="match status" value="1"/>
</dbReference>
<feature type="compositionally biased region" description="Pro residues" evidence="1">
    <location>
        <begin position="705"/>
        <end position="720"/>
    </location>
</feature>
<dbReference type="Gene3D" id="2.130.10.10">
    <property type="entry name" value="YVTN repeat-like/Quinoprotein amine dehydrogenase"/>
    <property type="match status" value="1"/>
</dbReference>
<dbReference type="GeneID" id="19464434"/>